<protein>
    <submittedName>
        <fullName evidence="2">Uncharacterized protein</fullName>
    </submittedName>
</protein>
<evidence type="ECO:0000313" key="2">
    <source>
        <dbReference type="EMBL" id="CAB1418989.1"/>
    </source>
</evidence>
<sequence>MIEKPNSSLDEQHLRLERKNSIVNWKKPLQSKSQCGRPSASTGWSERRQMEKDVYNHASKERHALVPCLLRRRAVGEGVVFADDVMCLNSAYLQENTVYTDVTKKQRPNPAGGQLIDSSQWGLDYKGSFGFMMSCQENQCVVLGLTSEAADLQVKTTPLTQCQLGLAPALLTTLKGKVRYSETRAGLDGQISGKQRKSARGETVRSGASYMNNNNRAHRNGMKVMKFPHRGLHQETDAVILRTHCITDCCHLLLAPSQTQQLGFVLRQE</sequence>
<proteinExistence type="predicted"/>
<evidence type="ECO:0000256" key="1">
    <source>
        <dbReference type="SAM" id="MobiDB-lite"/>
    </source>
</evidence>
<feature type="region of interest" description="Disordered" evidence="1">
    <location>
        <begin position="28"/>
        <end position="48"/>
    </location>
</feature>
<comment type="caution">
    <text evidence="2">The sequence shown here is derived from an EMBL/GenBank/DDBJ whole genome shotgun (WGS) entry which is preliminary data.</text>
</comment>
<keyword evidence="3" id="KW-1185">Reference proteome</keyword>
<feature type="compositionally biased region" description="Polar residues" evidence="1">
    <location>
        <begin position="30"/>
        <end position="44"/>
    </location>
</feature>
<dbReference type="AlphaFoldDB" id="A0A9N7TUG5"/>
<gene>
    <name evidence="2" type="ORF">PLEPLA_LOCUS6817</name>
</gene>
<dbReference type="EMBL" id="CADEAL010000357">
    <property type="protein sequence ID" value="CAB1418989.1"/>
    <property type="molecule type" value="Genomic_DNA"/>
</dbReference>
<evidence type="ECO:0000313" key="3">
    <source>
        <dbReference type="Proteomes" id="UP001153269"/>
    </source>
</evidence>
<name>A0A9N7TUG5_PLEPL</name>
<dbReference type="Proteomes" id="UP001153269">
    <property type="component" value="Unassembled WGS sequence"/>
</dbReference>
<reference evidence="2" key="1">
    <citation type="submission" date="2020-03" db="EMBL/GenBank/DDBJ databases">
        <authorList>
            <person name="Weist P."/>
        </authorList>
    </citation>
    <scope>NUCLEOTIDE SEQUENCE</scope>
</reference>
<organism evidence="2 3">
    <name type="scientific">Pleuronectes platessa</name>
    <name type="common">European plaice</name>
    <dbReference type="NCBI Taxonomy" id="8262"/>
    <lineage>
        <taxon>Eukaryota</taxon>
        <taxon>Metazoa</taxon>
        <taxon>Chordata</taxon>
        <taxon>Craniata</taxon>
        <taxon>Vertebrata</taxon>
        <taxon>Euteleostomi</taxon>
        <taxon>Actinopterygii</taxon>
        <taxon>Neopterygii</taxon>
        <taxon>Teleostei</taxon>
        <taxon>Neoteleostei</taxon>
        <taxon>Acanthomorphata</taxon>
        <taxon>Carangaria</taxon>
        <taxon>Pleuronectiformes</taxon>
        <taxon>Pleuronectoidei</taxon>
        <taxon>Pleuronectidae</taxon>
        <taxon>Pleuronectes</taxon>
    </lineage>
</organism>
<accession>A0A9N7TUG5</accession>
<feature type="non-terminal residue" evidence="2">
    <location>
        <position position="1"/>
    </location>
</feature>